<dbReference type="PANTHER" id="PTHR21011">
    <property type="entry name" value="MITOCHONDRIAL 28S RIBOSOMAL PROTEIN S6"/>
    <property type="match status" value="1"/>
</dbReference>
<sequence>MRHYELTFIVDPVLSHEEIQTVRQTYEDQVKKLGCKIVHVDDLGLKQLAYPLNKRNSGIYYTIEFEAETGEAIASLELSLRRDERIMRFLTIALDKFGVKYNEDKRNGLIKKTQRMRRKKQDSVPMPTSIPTPAVKAIEVLVPDAPEQEEE</sequence>
<protein>
    <recommendedName>
        <fullName evidence="5 6">Small ribosomal subunit protein bS6</fullName>
    </recommendedName>
</protein>
<evidence type="ECO:0000313" key="8">
    <source>
        <dbReference type="Proteomes" id="UP000808337"/>
    </source>
</evidence>
<dbReference type="AlphaFoldDB" id="A0A9D7SZA5"/>
<dbReference type="GO" id="GO:0005840">
    <property type="term" value="C:ribosome"/>
    <property type="evidence" value="ECO:0007669"/>
    <property type="project" value="UniProtKB-KW"/>
</dbReference>
<gene>
    <name evidence="6 7" type="primary">rpsF</name>
    <name evidence="7" type="ORF">IPP15_22190</name>
</gene>
<keyword evidence="2 6" id="KW-0689">Ribosomal protein</keyword>
<keyword evidence="6" id="KW-0699">rRNA-binding</keyword>
<dbReference type="Gene3D" id="3.30.70.60">
    <property type="match status" value="1"/>
</dbReference>
<dbReference type="InterPro" id="IPR000529">
    <property type="entry name" value="Ribosomal_bS6"/>
</dbReference>
<dbReference type="Proteomes" id="UP000808337">
    <property type="component" value="Unassembled WGS sequence"/>
</dbReference>
<evidence type="ECO:0000256" key="3">
    <source>
        <dbReference type="ARBA" id="ARBA00023274"/>
    </source>
</evidence>
<dbReference type="EMBL" id="JADKGY010000032">
    <property type="protein sequence ID" value="MBK9985036.1"/>
    <property type="molecule type" value="Genomic_DNA"/>
</dbReference>
<evidence type="ECO:0000313" key="7">
    <source>
        <dbReference type="EMBL" id="MBK9985036.1"/>
    </source>
</evidence>
<evidence type="ECO:0000256" key="1">
    <source>
        <dbReference type="ARBA" id="ARBA00009512"/>
    </source>
</evidence>
<keyword evidence="6" id="KW-0694">RNA-binding</keyword>
<dbReference type="GO" id="GO:0003735">
    <property type="term" value="F:structural constituent of ribosome"/>
    <property type="evidence" value="ECO:0007669"/>
    <property type="project" value="InterPro"/>
</dbReference>
<evidence type="ECO:0000256" key="6">
    <source>
        <dbReference type="HAMAP-Rule" id="MF_00360"/>
    </source>
</evidence>
<dbReference type="NCBIfam" id="TIGR00166">
    <property type="entry name" value="S6"/>
    <property type="match status" value="1"/>
</dbReference>
<comment type="function">
    <text evidence="4 6">Binds together with bS18 to 16S ribosomal RNA.</text>
</comment>
<dbReference type="GO" id="GO:0006412">
    <property type="term" value="P:translation"/>
    <property type="evidence" value="ECO:0007669"/>
    <property type="project" value="UniProtKB-UniRule"/>
</dbReference>
<dbReference type="GO" id="GO:0070181">
    <property type="term" value="F:small ribosomal subunit rRNA binding"/>
    <property type="evidence" value="ECO:0007669"/>
    <property type="project" value="TreeGrafter"/>
</dbReference>
<proteinExistence type="inferred from homology"/>
<reference evidence="7 8" key="1">
    <citation type="submission" date="2020-10" db="EMBL/GenBank/DDBJ databases">
        <title>Connecting structure to function with the recovery of over 1000 high-quality activated sludge metagenome-assembled genomes encoding full-length rRNA genes using long-read sequencing.</title>
        <authorList>
            <person name="Singleton C.M."/>
            <person name="Petriglieri F."/>
            <person name="Kristensen J.M."/>
            <person name="Kirkegaard R.H."/>
            <person name="Michaelsen T.Y."/>
            <person name="Andersen M.H."/>
            <person name="Karst S.M."/>
            <person name="Dueholm M.S."/>
            <person name="Nielsen P.H."/>
            <person name="Albertsen M."/>
        </authorList>
    </citation>
    <scope>NUCLEOTIDE SEQUENCE [LARGE SCALE GENOMIC DNA]</scope>
    <source>
        <strain evidence="7">Ribe_18-Q3-R11-54_MAXAC.273</strain>
    </source>
</reference>
<dbReference type="GO" id="GO:1990904">
    <property type="term" value="C:ribonucleoprotein complex"/>
    <property type="evidence" value="ECO:0007669"/>
    <property type="project" value="UniProtKB-KW"/>
</dbReference>
<evidence type="ECO:0000256" key="2">
    <source>
        <dbReference type="ARBA" id="ARBA00022980"/>
    </source>
</evidence>
<dbReference type="PANTHER" id="PTHR21011:SF1">
    <property type="entry name" value="SMALL RIBOSOMAL SUBUNIT PROTEIN BS6M"/>
    <property type="match status" value="1"/>
</dbReference>
<dbReference type="InterPro" id="IPR014717">
    <property type="entry name" value="Transl_elong_EF1B/ribsomal_bS6"/>
</dbReference>
<dbReference type="GO" id="GO:0005737">
    <property type="term" value="C:cytoplasm"/>
    <property type="evidence" value="ECO:0007669"/>
    <property type="project" value="UniProtKB-ARBA"/>
</dbReference>
<dbReference type="Pfam" id="PF01250">
    <property type="entry name" value="Ribosomal_S6"/>
    <property type="match status" value="1"/>
</dbReference>
<organism evidence="7 8">
    <name type="scientific">Candidatus Opimibacter skivensis</name>
    <dbReference type="NCBI Taxonomy" id="2982028"/>
    <lineage>
        <taxon>Bacteria</taxon>
        <taxon>Pseudomonadati</taxon>
        <taxon>Bacteroidota</taxon>
        <taxon>Saprospiria</taxon>
        <taxon>Saprospirales</taxon>
        <taxon>Saprospiraceae</taxon>
        <taxon>Candidatus Opimibacter</taxon>
    </lineage>
</organism>
<comment type="caution">
    <text evidence="7">The sequence shown here is derived from an EMBL/GenBank/DDBJ whole genome shotgun (WGS) entry which is preliminary data.</text>
</comment>
<name>A0A9D7SZA5_9BACT</name>
<comment type="similarity">
    <text evidence="1 6">Belongs to the bacterial ribosomal protein bS6 family.</text>
</comment>
<dbReference type="InterPro" id="IPR035980">
    <property type="entry name" value="Ribosomal_bS6_sf"/>
</dbReference>
<dbReference type="HAMAP" id="MF_00360">
    <property type="entry name" value="Ribosomal_bS6"/>
    <property type="match status" value="1"/>
</dbReference>
<keyword evidence="3 6" id="KW-0687">Ribonucleoprotein</keyword>
<accession>A0A9D7SZA5</accession>
<dbReference type="InterPro" id="IPR020814">
    <property type="entry name" value="Ribosomal_S6_plastid/chlpt"/>
</dbReference>
<dbReference type="CDD" id="cd00473">
    <property type="entry name" value="bS6"/>
    <property type="match status" value="1"/>
</dbReference>
<dbReference type="SUPFAM" id="SSF54995">
    <property type="entry name" value="Ribosomal protein S6"/>
    <property type="match status" value="1"/>
</dbReference>
<evidence type="ECO:0000256" key="5">
    <source>
        <dbReference type="ARBA" id="ARBA00035294"/>
    </source>
</evidence>
<evidence type="ECO:0000256" key="4">
    <source>
        <dbReference type="ARBA" id="ARBA00035104"/>
    </source>
</evidence>